<dbReference type="InterPro" id="IPR005135">
    <property type="entry name" value="Endo/exonuclease/phosphatase"/>
</dbReference>
<dbReference type="GO" id="GO:0004527">
    <property type="term" value="F:exonuclease activity"/>
    <property type="evidence" value="ECO:0007669"/>
    <property type="project" value="UniProtKB-KW"/>
</dbReference>
<dbReference type="NCBIfam" id="NF033681">
    <property type="entry name" value="ExeM_NucH_DNase"/>
    <property type="match status" value="1"/>
</dbReference>
<dbReference type="PROSITE" id="PS51841">
    <property type="entry name" value="LTD"/>
    <property type="match status" value="1"/>
</dbReference>
<evidence type="ECO:0000256" key="1">
    <source>
        <dbReference type="SAM" id="SignalP"/>
    </source>
</evidence>
<keyword evidence="4" id="KW-1185">Reference proteome</keyword>
<accession>A0A2G8T5B1</accession>
<name>A0A2G8T5B1_9BURK</name>
<evidence type="ECO:0000259" key="2">
    <source>
        <dbReference type="PROSITE" id="PS51841"/>
    </source>
</evidence>
<keyword evidence="3" id="KW-0540">Nuclease</keyword>
<dbReference type="EMBL" id="PDOB01000003">
    <property type="protein sequence ID" value="PIL41204.1"/>
    <property type="molecule type" value="Genomic_DNA"/>
</dbReference>
<evidence type="ECO:0000313" key="4">
    <source>
        <dbReference type="Proteomes" id="UP000228593"/>
    </source>
</evidence>
<dbReference type="PANTHER" id="PTHR42834">
    <property type="entry name" value="ENDONUCLEASE/EXONUCLEASE/PHOSPHATASE FAMILY PROTEIN (AFU_ORTHOLOGUE AFUA_3G09210)"/>
    <property type="match status" value="1"/>
</dbReference>
<dbReference type="InterPro" id="IPR047971">
    <property type="entry name" value="ExeM-like"/>
</dbReference>
<feature type="signal peptide" evidence="1">
    <location>
        <begin position="1"/>
        <end position="30"/>
    </location>
</feature>
<dbReference type="Pfam" id="PF00932">
    <property type="entry name" value="LTD"/>
    <property type="match status" value="1"/>
</dbReference>
<feature type="chain" id="PRO_5013883364" evidence="1">
    <location>
        <begin position="31"/>
        <end position="1004"/>
    </location>
</feature>
<dbReference type="PANTHER" id="PTHR42834:SF1">
    <property type="entry name" value="ENDONUCLEASE_EXONUCLEASE_PHOSPHATASE FAMILY PROTEIN (AFU_ORTHOLOGUE AFUA_3G09210)"/>
    <property type="match status" value="1"/>
</dbReference>
<dbReference type="InterPro" id="IPR036415">
    <property type="entry name" value="Lamin_tail_dom_sf"/>
</dbReference>
<dbReference type="GO" id="GO:0004519">
    <property type="term" value="F:endonuclease activity"/>
    <property type="evidence" value="ECO:0007669"/>
    <property type="project" value="UniProtKB-KW"/>
</dbReference>
<dbReference type="OrthoDB" id="9800417at2"/>
<protein>
    <submittedName>
        <fullName evidence="3">Endonuclease/exonuclease/phosphatase</fullName>
    </submittedName>
</protein>
<keyword evidence="3" id="KW-0269">Exonuclease</keyword>
<reference evidence="3 4" key="1">
    <citation type="submission" date="2017-10" db="EMBL/GenBank/DDBJ databases">
        <title>Massilia psychrophilum sp. nov., a novel purple-pigmented bacterium isolated from Tianshan glacier, Xinjiang Municipality, China.</title>
        <authorList>
            <person name="Wang H."/>
        </authorList>
    </citation>
    <scope>NUCLEOTIDE SEQUENCE [LARGE SCALE GENOMIC DNA]</scope>
    <source>
        <strain evidence="3 4">JCM 30813</strain>
    </source>
</reference>
<keyword evidence="3" id="KW-0255">Endonuclease</keyword>
<dbReference type="Gene3D" id="3.60.10.10">
    <property type="entry name" value="Endonuclease/exonuclease/phosphatase"/>
    <property type="match status" value="1"/>
</dbReference>
<dbReference type="InterPro" id="IPR036691">
    <property type="entry name" value="Endo/exonu/phosph_ase_sf"/>
</dbReference>
<dbReference type="Pfam" id="PF03372">
    <property type="entry name" value="Exo_endo_phos"/>
    <property type="match status" value="1"/>
</dbReference>
<organism evidence="3 4">
    <name type="scientific">Massilia psychrophila</name>
    <dbReference type="NCBI Taxonomy" id="1603353"/>
    <lineage>
        <taxon>Bacteria</taxon>
        <taxon>Pseudomonadati</taxon>
        <taxon>Pseudomonadota</taxon>
        <taxon>Betaproteobacteria</taxon>
        <taxon>Burkholderiales</taxon>
        <taxon>Oxalobacteraceae</taxon>
        <taxon>Telluria group</taxon>
        <taxon>Massilia</taxon>
    </lineage>
</organism>
<dbReference type="CDD" id="cd10283">
    <property type="entry name" value="MnuA_DNase1-like"/>
    <property type="match status" value="1"/>
</dbReference>
<proteinExistence type="predicted"/>
<feature type="domain" description="LTD" evidence="2">
    <location>
        <begin position="23"/>
        <end position="156"/>
    </location>
</feature>
<dbReference type="SUPFAM" id="SSF56219">
    <property type="entry name" value="DNase I-like"/>
    <property type="match status" value="1"/>
</dbReference>
<dbReference type="Proteomes" id="UP000228593">
    <property type="component" value="Unassembled WGS sequence"/>
</dbReference>
<sequence length="1004" mass="103351">MKKPVAPIYFPGRMTMLAALCASLALPALAAPGNVVVSQVYGAGGNTGASRNRDYIELFNRSASPVSLAGMSVQYQSATGTAWQSTALPNVSLAAGQYFLVTGAGGANGSEVGTADQTGSLNLSGTTGKVALSKIAESMTPANQAANIVDLVGFGTANSFEGKVAPAPSATMAIFRAANGCTDTDNNADDFSAGIPAARSTSAGANVCGGGTPAVKPIVLKTSCPASVSFAAGSGGAITLVATDLDSNITSASISAGARAGVSLGSFVASGAGAEASATLSVDASVPVGAFVVDVTFANDTNASESATCKVTLMASGTSTISQIQGSGAKSPVADMVQTTEGVITFKTSSSFYIQHLAGDGDPSTSDGIFVFGGVTPAVVGELVRVTGTVTEFTPGSAPASITQFKDTTSIVRLGGGYTVTPTNVSMPADLERYEGMLVRFTGSLIVNAVDSLGERGELTLASVRREVPTSRYRPGSAEALNLAARNAADQIVLDDLIFTQSATIPYIAADNTVRAGDSVDNLIGIVDYGSIGNSKYGYKLQPLSVGSVSIVRSNPRTAGPELPIGNIKVASANVLNFFTTFTNGASTENTSTSNGCTIGTRPALPANCRGADNREEFLRQRAKIVHELKAIDADVVGLMEIQNNGNIAVDHLVGALNAAMGPNTYAAVPVPSFTGTDAIRVAMIYKPAKVAASGSPIADDDRDINNRATLAQTFKAGNGAKFSVVVNHLKSKRCGSASGANADKLDGQGCWNADRLGQANRLKDYFIPRVIQESGDPDVLVIGDMNAHGFEDPIRALTDAGMVNQLERFVRPREMVYSYVFDGLAGYLDHALATASLDAQMAGATEWHNNADEPEVIDYNFNLGTTKTAKPQDLYENNAYRASDHDPVVVSLNLAATFFNVTSSFTVQRSGYTQNRATGQYTGTYRFTNNSGAAINGPFQLELAGLPAGVTLVNATGAHNGLPYISAGGASIAPGATVTVTTTFANPNKVAITYTASIYSGTF</sequence>
<dbReference type="RefSeq" id="WP_099914649.1">
    <property type="nucleotide sequence ID" value="NZ_BMHS01000004.1"/>
</dbReference>
<dbReference type="CDD" id="cd04486">
    <property type="entry name" value="YhcR_OBF_like"/>
    <property type="match status" value="1"/>
</dbReference>
<dbReference type="InterPro" id="IPR001322">
    <property type="entry name" value="Lamin_tail_dom"/>
</dbReference>
<keyword evidence="3" id="KW-0378">Hydrolase</keyword>
<gene>
    <name evidence="3" type="ORF">CR103_03690</name>
</gene>
<dbReference type="SUPFAM" id="SSF74853">
    <property type="entry name" value="Lamin A/C globular tail domain"/>
    <property type="match status" value="1"/>
</dbReference>
<comment type="caution">
    <text evidence="3">The sequence shown here is derived from an EMBL/GenBank/DDBJ whole genome shotgun (WGS) entry which is preliminary data.</text>
</comment>
<dbReference type="AlphaFoldDB" id="A0A2G8T5B1"/>
<keyword evidence="1" id="KW-0732">Signal</keyword>
<evidence type="ECO:0000313" key="3">
    <source>
        <dbReference type="EMBL" id="PIL41204.1"/>
    </source>
</evidence>